<dbReference type="GeneID" id="68095533"/>
<feature type="region of interest" description="Disordered" evidence="1">
    <location>
        <begin position="173"/>
        <end position="192"/>
    </location>
</feature>
<reference evidence="2 3" key="1">
    <citation type="journal article" date="2018" name="BMC Genomics">
        <title>The genome of Naegleria lovaniensis, the basis for a comparative approach to unravel pathogenicity factors of the human pathogenic amoeba N. fowleri.</title>
        <authorList>
            <person name="Liechti N."/>
            <person name="Schurch N."/>
            <person name="Bruggmann R."/>
            <person name="Wittwer M."/>
        </authorList>
    </citation>
    <scope>NUCLEOTIDE SEQUENCE [LARGE SCALE GENOMIC DNA]</scope>
    <source>
        <strain evidence="2 3">ATCC 30569</strain>
    </source>
</reference>
<evidence type="ECO:0000256" key="1">
    <source>
        <dbReference type="SAM" id="MobiDB-lite"/>
    </source>
</evidence>
<dbReference type="EMBL" id="PYSW02000017">
    <property type="protein sequence ID" value="KAG2385929.1"/>
    <property type="molecule type" value="Genomic_DNA"/>
</dbReference>
<dbReference type="RefSeq" id="XP_044549922.1">
    <property type="nucleotide sequence ID" value="XM_044692566.1"/>
</dbReference>
<dbReference type="AlphaFoldDB" id="A0AA88KLK6"/>
<evidence type="ECO:0000313" key="3">
    <source>
        <dbReference type="Proteomes" id="UP000816034"/>
    </source>
</evidence>
<organism evidence="2 3">
    <name type="scientific">Naegleria lovaniensis</name>
    <name type="common">Amoeba</name>
    <dbReference type="NCBI Taxonomy" id="51637"/>
    <lineage>
        <taxon>Eukaryota</taxon>
        <taxon>Discoba</taxon>
        <taxon>Heterolobosea</taxon>
        <taxon>Tetramitia</taxon>
        <taxon>Eutetramitia</taxon>
        <taxon>Vahlkampfiidae</taxon>
        <taxon>Naegleria</taxon>
    </lineage>
</organism>
<gene>
    <name evidence="2" type="ORF">C9374_003078</name>
</gene>
<evidence type="ECO:0000313" key="2">
    <source>
        <dbReference type="EMBL" id="KAG2385929.1"/>
    </source>
</evidence>
<keyword evidence="3" id="KW-1185">Reference proteome</keyword>
<dbReference type="Proteomes" id="UP000816034">
    <property type="component" value="Unassembled WGS sequence"/>
</dbReference>
<protein>
    <submittedName>
        <fullName evidence="2">Uncharacterized protein</fullName>
    </submittedName>
</protein>
<feature type="compositionally biased region" description="Low complexity" evidence="1">
    <location>
        <begin position="183"/>
        <end position="192"/>
    </location>
</feature>
<sequence length="562" mass="65121">MSHDHHHTRINKEPYRGGGTASPSPSEPSELLNALTVVGLKTIKHREETQPQHSESIHEKHHDPQYHLIPCSLVKIEKGVFFPLILPKLLGEDEGLMKWLQHYQTEIKPPKLLSPNELMETMETLEQYLKSHHEWQSKYPHTASTRLPDDAFAQLDKYCMRMMNLITSRILGRRNEEEEDSTNRSSSTSSVQSCTFSLPSECMDRKNEKKPVMELYNIVFSLFDDSNIPFLITNNERRAIENKKELSTISQFLKEFVENHDDRMEQTLHVELLPSMVEFKHSCNKEKHSLNNVLEDIRLQWVPGLLADLDLTMTRNFKTPTSHERVGFLCTEYAISGEFSMSNILQCGNWIIIRNVCNLPLKLMELSSNCGAGILADKSNMFIYKVVKRPKPLSEFSPKFEWTYCTHFDLNSLEQRCMAFAVLWTLLLDLKKENKSINTSSQKYLKDFVSKAEKLLMHPKTMALTGHGGEKQQQPLRKLTGEKVQPLGSASVTPLKSHEQQQHTVWHLDEHLKSEHKKMVDEMSSPIYKMMHQRDVKERTEKILKNLDLANRKMDCNKDIEL</sequence>
<proteinExistence type="predicted"/>
<name>A0AA88KLK6_NAELO</name>
<feature type="region of interest" description="Disordered" evidence="1">
    <location>
        <begin position="1"/>
        <end position="29"/>
    </location>
</feature>
<accession>A0AA88KLK6</accession>
<comment type="caution">
    <text evidence="2">The sequence shown here is derived from an EMBL/GenBank/DDBJ whole genome shotgun (WGS) entry which is preliminary data.</text>
</comment>